<gene>
    <name evidence="2" type="ORF">COK81_08940</name>
</gene>
<proteinExistence type="predicted"/>
<comment type="caution">
    <text evidence="2">The sequence shown here is derived from an EMBL/GenBank/DDBJ whole genome shotgun (WGS) entry which is preliminary data.</text>
</comment>
<evidence type="ECO:0000313" key="3">
    <source>
        <dbReference type="Proteomes" id="UP000225910"/>
    </source>
</evidence>
<reference evidence="2 3" key="1">
    <citation type="submission" date="2017-09" db="EMBL/GenBank/DDBJ databases">
        <title>Large-scale bioinformatics analysis of Bacillus genomes uncovers conserved roles of natural products in bacterial physiology.</title>
        <authorList>
            <consortium name="Agbiome Team Llc"/>
            <person name="Bleich R.M."/>
            <person name="Grubbs K.J."/>
            <person name="Santa Maria K.C."/>
            <person name="Allen S.E."/>
            <person name="Farag S."/>
            <person name="Shank E.A."/>
            <person name="Bowers A."/>
        </authorList>
    </citation>
    <scope>NUCLEOTIDE SEQUENCE [LARGE SCALE GENOMIC DNA]</scope>
    <source>
        <strain evidence="2 3">AFS064137</strain>
    </source>
</reference>
<dbReference type="Proteomes" id="UP000225910">
    <property type="component" value="Unassembled WGS sequence"/>
</dbReference>
<sequence length="108" mass="12962">MEEKEFIIPKNVNAGFEIIQNVGLKDMLFFIPSIVFNIPFIWFVSVNPIVKIVVAVFSIFIPFVLVFVRPIKENIPAWKHLSWKYDFIKRQKKFYYRKEVSEYVQKTK</sequence>
<evidence type="ECO:0008006" key="4">
    <source>
        <dbReference type="Google" id="ProtNLM"/>
    </source>
</evidence>
<organism evidence="2 3">
    <name type="scientific">Bacillus thuringiensis</name>
    <dbReference type="NCBI Taxonomy" id="1428"/>
    <lineage>
        <taxon>Bacteria</taxon>
        <taxon>Bacillati</taxon>
        <taxon>Bacillota</taxon>
        <taxon>Bacilli</taxon>
        <taxon>Bacillales</taxon>
        <taxon>Bacillaceae</taxon>
        <taxon>Bacillus</taxon>
        <taxon>Bacillus cereus group</taxon>
    </lineage>
</organism>
<protein>
    <recommendedName>
        <fullName evidence="4">Conjugal transfer protein</fullName>
    </recommendedName>
</protein>
<keyword evidence="1" id="KW-0812">Transmembrane</keyword>
<dbReference type="EMBL" id="NVCU01000056">
    <property type="protein sequence ID" value="PFT96461.1"/>
    <property type="molecule type" value="Genomic_DNA"/>
</dbReference>
<dbReference type="AlphaFoldDB" id="A0A9X7B1S9"/>
<dbReference type="RefSeq" id="WP_006921668.1">
    <property type="nucleotide sequence ID" value="NZ_JAUKEV010000074.1"/>
</dbReference>
<accession>A0A9X7B1S9</accession>
<feature type="transmembrane region" description="Helical" evidence="1">
    <location>
        <begin position="27"/>
        <end position="43"/>
    </location>
</feature>
<keyword evidence="1" id="KW-0472">Membrane</keyword>
<name>A0A9X7B1S9_BACTU</name>
<evidence type="ECO:0000256" key="1">
    <source>
        <dbReference type="SAM" id="Phobius"/>
    </source>
</evidence>
<evidence type="ECO:0000313" key="2">
    <source>
        <dbReference type="EMBL" id="PFT96461.1"/>
    </source>
</evidence>
<feature type="transmembrane region" description="Helical" evidence="1">
    <location>
        <begin position="49"/>
        <end position="68"/>
    </location>
</feature>
<keyword evidence="1" id="KW-1133">Transmembrane helix</keyword>